<protein>
    <recommendedName>
        <fullName evidence="4">FlgD Ig-like domain-containing protein</fullName>
    </recommendedName>
</protein>
<dbReference type="STRING" id="768706.Desor_2289"/>
<organism evidence="2 3">
    <name type="scientific">Desulfosporosinus orientis (strain ATCC 19365 / DSM 765 / NCIMB 8382 / VKM B-1628 / Singapore I)</name>
    <name type="common">Desulfotomaculum orientis</name>
    <dbReference type="NCBI Taxonomy" id="768706"/>
    <lineage>
        <taxon>Bacteria</taxon>
        <taxon>Bacillati</taxon>
        <taxon>Bacillota</taxon>
        <taxon>Clostridia</taxon>
        <taxon>Eubacteriales</taxon>
        <taxon>Desulfitobacteriaceae</taxon>
        <taxon>Desulfosporosinus</taxon>
    </lineage>
</organism>
<keyword evidence="1" id="KW-0732">Signal</keyword>
<dbReference type="EMBL" id="CP003108">
    <property type="protein sequence ID" value="AET67885.1"/>
    <property type="molecule type" value="Genomic_DNA"/>
</dbReference>
<evidence type="ECO:0008006" key="4">
    <source>
        <dbReference type="Google" id="ProtNLM"/>
    </source>
</evidence>
<keyword evidence="3" id="KW-1185">Reference proteome</keyword>
<sequence length="238" mass="27062">MKGKRLLTLFLPLVMVATLAVPAYAATSYVPLAVEQDGARSGNTSITFNKSFIKKGNFYMRFKLINRLRDRNLQVSLYNASGKKVINWNDYTMVADKTLYRGYGYDYNKLPGGFYTVRLKAGNDSWCFRVDNTPPQGMYLTKAKMFYKDDGSTYNRIYFNYNQSKGKTPKAEIYDANGKLITTATWKKPFSKDSGSTYLTWSGYPTGGGIRCESGDYIVKYWIDGGKPRQTKVHLVIE</sequence>
<name>G7WBA4_DESOD</name>
<dbReference type="HOGENOM" id="CLU_1203244_0_0_9"/>
<dbReference type="RefSeq" id="WP_014184694.1">
    <property type="nucleotide sequence ID" value="NC_016584.1"/>
</dbReference>
<reference evidence="3" key="1">
    <citation type="submission" date="2011-11" db="EMBL/GenBank/DDBJ databases">
        <title>Complete sequence of Desulfosporosinus orientis DSM 765.</title>
        <authorList>
            <person name="Lucas S."/>
            <person name="Han J."/>
            <person name="Lapidus A."/>
            <person name="Cheng J.-F."/>
            <person name="Goodwin L."/>
            <person name="Pitluck S."/>
            <person name="Peters L."/>
            <person name="Ovchinnikova G."/>
            <person name="Teshima H."/>
            <person name="Detter J.C."/>
            <person name="Han C."/>
            <person name="Tapia R."/>
            <person name="Land M."/>
            <person name="Hauser L."/>
            <person name="Kyrpides N."/>
            <person name="Ivanova N."/>
            <person name="Pagani I."/>
            <person name="Pester M."/>
            <person name="Spring S."/>
            <person name="Ollivier B."/>
            <person name="Rattei T."/>
            <person name="Klenk H.-P."/>
            <person name="Wagner M."/>
            <person name="Loy A."/>
            <person name="Woyke T."/>
        </authorList>
    </citation>
    <scope>NUCLEOTIDE SEQUENCE [LARGE SCALE GENOMIC DNA]</scope>
    <source>
        <strain evidence="3">ATCC 19365 / DSM 765 / NCIMB 8382 / VKM B-1628</strain>
    </source>
</reference>
<feature type="chain" id="PRO_5003505080" description="FlgD Ig-like domain-containing protein" evidence="1">
    <location>
        <begin position="26"/>
        <end position="238"/>
    </location>
</feature>
<evidence type="ECO:0000313" key="2">
    <source>
        <dbReference type="EMBL" id="AET67885.1"/>
    </source>
</evidence>
<gene>
    <name evidence="2" type="ordered locus">Desor_2289</name>
</gene>
<dbReference type="PATRIC" id="fig|768706.3.peg.2300"/>
<dbReference type="eggNOG" id="ENOG502ZW55">
    <property type="taxonomic scope" value="Bacteria"/>
</dbReference>
<evidence type="ECO:0000256" key="1">
    <source>
        <dbReference type="SAM" id="SignalP"/>
    </source>
</evidence>
<dbReference type="AlphaFoldDB" id="G7WBA4"/>
<evidence type="ECO:0000313" key="3">
    <source>
        <dbReference type="Proteomes" id="UP000006346"/>
    </source>
</evidence>
<dbReference type="OrthoDB" id="3034727at2"/>
<dbReference type="Gene3D" id="2.60.40.4070">
    <property type="match status" value="1"/>
</dbReference>
<accession>G7WBA4</accession>
<reference evidence="2 3" key="2">
    <citation type="journal article" date="2012" name="J. Bacteriol.">
        <title>Complete genome sequences of Desulfosporosinus orientis DSM765T, Desulfosporosinus youngiae DSM17734T, Desulfosporosinus meridiei DSM13257T, and Desulfosporosinus acidiphilus DSM22704T.</title>
        <authorList>
            <person name="Pester M."/>
            <person name="Brambilla E."/>
            <person name="Alazard D."/>
            <person name="Rattei T."/>
            <person name="Weinmaier T."/>
            <person name="Han J."/>
            <person name="Lucas S."/>
            <person name="Lapidus A."/>
            <person name="Cheng J.F."/>
            <person name="Goodwin L."/>
            <person name="Pitluck S."/>
            <person name="Peters L."/>
            <person name="Ovchinnikova G."/>
            <person name="Teshima H."/>
            <person name="Detter J.C."/>
            <person name="Han C.S."/>
            <person name="Tapia R."/>
            <person name="Land M.L."/>
            <person name="Hauser L."/>
            <person name="Kyrpides N.C."/>
            <person name="Ivanova N.N."/>
            <person name="Pagani I."/>
            <person name="Huntmann M."/>
            <person name="Wei C.L."/>
            <person name="Davenport K.W."/>
            <person name="Daligault H."/>
            <person name="Chain P.S."/>
            <person name="Chen A."/>
            <person name="Mavromatis K."/>
            <person name="Markowitz V."/>
            <person name="Szeto E."/>
            <person name="Mikhailova N."/>
            <person name="Pati A."/>
            <person name="Wagner M."/>
            <person name="Woyke T."/>
            <person name="Ollivier B."/>
            <person name="Klenk H.P."/>
            <person name="Spring S."/>
            <person name="Loy A."/>
        </authorList>
    </citation>
    <scope>NUCLEOTIDE SEQUENCE [LARGE SCALE GENOMIC DNA]</scope>
    <source>
        <strain evidence="3">ATCC 19365 / DSM 765 / NCIMB 8382 / VKM B-1628</strain>
    </source>
</reference>
<dbReference type="Proteomes" id="UP000006346">
    <property type="component" value="Chromosome"/>
</dbReference>
<feature type="signal peptide" evidence="1">
    <location>
        <begin position="1"/>
        <end position="25"/>
    </location>
</feature>
<dbReference type="KEGG" id="dor:Desor_2289"/>
<proteinExistence type="predicted"/>